<keyword evidence="3" id="KW-1185">Reference proteome</keyword>
<evidence type="ECO:0000256" key="1">
    <source>
        <dbReference type="SAM" id="MobiDB-lite"/>
    </source>
</evidence>
<organism evidence="2 3">
    <name type="scientific">Herbiconiux daphne</name>
    <dbReference type="NCBI Taxonomy" id="2970914"/>
    <lineage>
        <taxon>Bacteria</taxon>
        <taxon>Bacillati</taxon>
        <taxon>Actinomycetota</taxon>
        <taxon>Actinomycetes</taxon>
        <taxon>Micrococcales</taxon>
        <taxon>Microbacteriaceae</taxon>
        <taxon>Herbiconiux</taxon>
    </lineage>
</organism>
<reference evidence="2" key="1">
    <citation type="submission" date="2022-08" db="EMBL/GenBank/DDBJ databases">
        <authorList>
            <person name="Deng Y."/>
            <person name="Han X.-F."/>
            <person name="Zhang Y.-Q."/>
        </authorList>
    </citation>
    <scope>NUCLEOTIDE SEQUENCE</scope>
    <source>
        <strain evidence="2">CPCC 203386</strain>
    </source>
</reference>
<dbReference type="Proteomes" id="UP001165586">
    <property type="component" value="Unassembled WGS sequence"/>
</dbReference>
<comment type="caution">
    <text evidence="2">The sequence shown here is derived from an EMBL/GenBank/DDBJ whole genome shotgun (WGS) entry which is preliminary data.</text>
</comment>
<evidence type="ECO:0000313" key="2">
    <source>
        <dbReference type="EMBL" id="MCS5737108.1"/>
    </source>
</evidence>
<dbReference type="RefSeq" id="WP_259543417.1">
    <property type="nucleotide sequence ID" value="NZ_JANLCJ010000419.1"/>
</dbReference>
<gene>
    <name evidence="2" type="ORF">N1032_25600</name>
</gene>
<feature type="compositionally biased region" description="Basic and acidic residues" evidence="1">
    <location>
        <begin position="175"/>
        <end position="204"/>
    </location>
</feature>
<accession>A0ABT2HB31</accession>
<evidence type="ECO:0000313" key="3">
    <source>
        <dbReference type="Proteomes" id="UP001165586"/>
    </source>
</evidence>
<protein>
    <submittedName>
        <fullName evidence="2">Uncharacterized protein</fullName>
    </submittedName>
</protein>
<name>A0ABT2HB31_9MICO</name>
<sequence length="228" mass="26075">LTEVQATDENHLLNMRNASKNIYRSPRYAQMGRDEANQVFGRRIAEALEDRSGQAMNQLSAPEKAFAESYRALMNDKHFQMTNTQRWGATDATSLIGDNIDPNHYFSVEWDARHINEFVHNVCGDSKETAVQYLKEGFLKDYYSSPETKADVNALMESEWQGSVEVKKRETAAKHAEALAKNAEERRAKGEARGRDITDDKKAYSESVHQQYLKDNNLSTTEEIQARY</sequence>
<feature type="compositionally biased region" description="Polar residues" evidence="1">
    <location>
        <begin position="207"/>
        <end position="228"/>
    </location>
</feature>
<feature type="non-terminal residue" evidence="2">
    <location>
        <position position="1"/>
    </location>
</feature>
<feature type="non-terminal residue" evidence="2">
    <location>
        <position position="228"/>
    </location>
</feature>
<proteinExistence type="predicted"/>
<feature type="region of interest" description="Disordered" evidence="1">
    <location>
        <begin position="175"/>
        <end position="228"/>
    </location>
</feature>
<dbReference type="EMBL" id="JANLCJ010000419">
    <property type="protein sequence ID" value="MCS5737108.1"/>
    <property type="molecule type" value="Genomic_DNA"/>
</dbReference>